<name>A0A0S7Y0P3_UNCSA</name>
<dbReference type="GO" id="GO:0004476">
    <property type="term" value="F:mannose-6-phosphate isomerase activity"/>
    <property type="evidence" value="ECO:0007669"/>
    <property type="project" value="InterPro"/>
</dbReference>
<organism evidence="4 5">
    <name type="scientific">candidate division WOR-1 bacterium DG_54_3</name>
    <dbReference type="NCBI Taxonomy" id="1703775"/>
    <lineage>
        <taxon>Bacteria</taxon>
        <taxon>Bacillati</taxon>
        <taxon>Saganbacteria</taxon>
    </lineage>
</organism>
<comment type="caution">
    <text evidence="4">The sequence shown here is derived from an EMBL/GenBank/DDBJ whole genome shotgun (WGS) entry which is preliminary data.</text>
</comment>
<gene>
    <name evidence="4" type="ORF">AMJ44_06750</name>
</gene>
<evidence type="ECO:0000256" key="1">
    <source>
        <dbReference type="ARBA" id="ARBA00010523"/>
    </source>
</evidence>
<dbReference type="PROSITE" id="PS51464">
    <property type="entry name" value="SIS"/>
    <property type="match status" value="1"/>
</dbReference>
<sequence length="335" mass="36699">MLSVVAETPEMLLKAYDRSQKTSLPKLKKIKQVVIAGMGGSAIAGDIVAGLLLDKAQVPVYVNRDYGIPSFVGSQTLFFALSYSGDTEETLSAVKEAARAKAKIVCVASGGKLKELAESKLYPLYLIPSGYQPRAALPYLLVPVLRGLEELGIISSFQEELNKAVGTLQKLRGEYGASKPLRGNPVKQLAKKLLGKIPLIFAGQRSAAAAGLRLKTQFNENSKVTALFNVFPELNHNEIVNLSVLNRSEHNFSLIFLRDEGDHERTKKRMEITKSLIGMQLGGVSEIWSSGKAAMERNLSLIYFGDFLSVYLAFLQGIDPTPVEVIARLKKELMR</sequence>
<dbReference type="InterPro" id="IPR001347">
    <property type="entry name" value="SIS_dom"/>
</dbReference>
<dbReference type="GO" id="GO:1901135">
    <property type="term" value="P:carbohydrate derivative metabolic process"/>
    <property type="evidence" value="ECO:0007669"/>
    <property type="project" value="InterPro"/>
</dbReference>
<evidence type="ECO:0000313" key="4">
    <source>
        <dbReference type="EMBL" id="KPJ68305.1"/>
    </source>
</evidence>
<protein>
    <recommendedName>
        <fullName evidence="3">SIS domain-containing protein</fullName>
    </recommendedName>
</protein>
<dbReference type="CDD" id="cd05017">
    <property type="entry name" value="SIS_PGI_PMI_1"/>
    <property type="match status" value="1"/>
</dbReference>
<dbReference type="PATRIC" id="fig|1703775.3.peg.2566"/>
<dbReference type="GO" id="GO:0097367">
    <property type="term" value="F:carbohydrate derivative binding"/>
    <property type="evidence" value="ECO:0007669"/>
    <property type="project" value="InterPro"/>
</dbReference>
<dbReference type="Pfam" id="PF01380">
    <property type="entry name" value="SIS"/>
    <property type="match status" value="1"/>
</dbReference>
<dbReference type="Gene3D" id="3.40.50.10490">
    <property type="entry name" value="Glucose-6-phosphate isomerase like protein, domain 1"/>
    <property type="match status" value="2"/>
</dbReference>
<proteinExistence type="inferred from homology"/>
<dbReference type="GO" id="GO:0005975">
    <property type="term" value="P:carbohydrate metabolic process"/>
    <property type="evidence" value="ECO:0007669"/>
    <property type="project" value="InterPro"/>
</dbReference>
<dbReference type="SUPFAM" id="SSF53697">
    <property type="entry name" value="SIS domain"/>
    <property type="match status" value="1"/>
</dbReference>
<dbReference type="InterPro" id="IPR035484">
    <property type="entry name" value="SIS_PGI/PMI_1"/>
</dbReference>
<comment type="similarity">
    <text evidence="1">Belongs to the PGI/PMI family.</text>
</comment>
<dbReference type="Proteomes" id="UP000051861">
    <property type="component" value="Unassembled WGS sequence"/>
</dbReference>
<dbReference type="AlphaFoldDB" id="A0A0S7Y0P3"/>
<dbReference type="NCBIfam" id="NF006426">
    <property type="entry name" value="PRK08674.1-6"/>
    <property type="match status" value="1"/>
</dbReference>
<evidence type="ECO:0000259" key="3">
    <source>
        <dbReference type="PROSITE" id="PS51464"/>
    </source>
</evidence>
<dbReference type="NCBIfam" id="NF006423">
    <property type="entry name" value="PRK08674.1-2"/>
    <property type="match status" value="1"/>
</dbReference>
<feature type="domain" description="SIS" evidence="3">
    <location>
        <begin position="23"/>
        <end position="174"/>
    </location>
</feature>
<dbReference type="Pfam" id="PF10432">
    <property type="entry name" value="bact-PGI_C"/>
    <property type="match status" value="1"/>
</dbReference>
<dbReference type="GO" id="GO:0004347">
    <property type="term" value="F:glucose-6-phosphate isomerase activity"/>
    <property type="evidence" value="ECO:0007669"/>
    <property type="project" value="InterPro"/>
</dbReference>
<accession>A0A0S7Y0P3</accession>
<evidence type="ECO:0000313" key="5">
    <source>
        <dbReference type="Proteomes" id="UP000051861"/>
    </source>
</evidence>
<reference evidence="4 5" key="1">
    <citation type="journal article" date="2015" name="Microbiome">
        <title>Genomic resolution of linkages in carbon, nitrogen, and sulfur cycling among widespread estuary sediment bacteria.</title>
        <authorList>
            <person name="Baker B.J."/>
            <person name="Lazar C.S."/>
            <person name="Teske A.P."/>
            <person name="Dick G.J."/>
        </authorList>
    </citation>
    <scope>NUCLEOTIDE SEQUENCE [LARGE SCALE GENOMIC DNA]</scope>
    <source>
        <strain evidence="4">DG_54_3</strain>
    </source>
</reference>
<dbReference type="EMBL" id="LIZX01000056">
    <property type="protein sequence ID" value="KPJ68305.1"/>
    <property type="molecule type" value="Genomic_DNA"/>
</dbReference>
<keyword evidence="2" id="KW-0413">Isomerase</keyword>
<evidence type="ECO:0000256" key="2">
    <source>
        <dbReference type="ARBA" id="ARBA00023235"/>
    </source>
</evidence>
<dbReference type="NCBIfam" id="TIGR02128">
    <property type="entry name" value="G6PI_arch"/>
    <property type="match status" value="1"/>
</dbReference>
<dbReference type="InterPro" id="IPR019490">
    <property type="entry name" value="Glu6P/Mann6P_isomerase_C"/>
</dbReference>
<dbReference type="InterPro" id="IPR046348">
    <property type="entry name" value="SIS_dom_sf"/>
</dbReference>
<dbReference type="CDD" id="cd05637">
    <property type="entry name" value="SIS_PGI_PMI_2"/>
    <property type="match status" value="1"/>
</dbReference>